<evidence type="ECO:0000313" key="4">
    <source>
        <dbReference type="EMBL" id="OGK21011.1"/>
    </source>
</evidence>
<evidence type="ECO:0000256" key="1">
    <source>
        <dbReference type="ARBA" id="ARBA00006525"/>
    </source>
</evidence>
<dbReference type="InterPro" id="IPR041614">
    <property type="entry name" value="DprA_WH"/>
</dbReference>
<feature type="domain" description="Smf/DprA SLOG" evidence="2">
    <location>
        <begin position="78"/>
        <end position="290"/>
    </location>
</feature>
<dbReference type="InterPro" id="IPR003488">
    <property type="entry name" value="DprA"/>
</dbReference>
<proteinExistence type="inferred from homology"/>
<evidence type="ECO:0000259" key="3">
    <source>
        <dbReference type="Pfam" id="PF17782"/>
    </source>
</evidence>
<dbReference type="AlphaFoldDB" id="A0A1F7GPZ3"/>
<comment type="similarity">
    <text evidence="1">Belongs to the DprA/Smf family.</text>
</comment>
<sequence length="363" mass="40255">MSDDVYYYLGFSHFLGIGPTRFTALLNHFGSVKKSYEGDRAKIKEIIGNNWGEKFIEFRKKFDPVKKLEELKRKHISVIPFNNKVYPKKIKEISDPPLCLYIKGKIESFPFDTYACLAIVGTREPTSYGQQMAKKFSAELTEGGFIIVSGLAIGIDAAAHLACINSGGRTVAVLGCGVDIIYPAINSSLYYKIIEKEGLIISEFPPGQTVVKGLFIARNRIISALSLGVLVIEGARDSGAMITARYAAEQGKDVFALPGLLTSKMSEAPHNLLKQGAKLVTSVEDIFEEFNLRRVPKESKDVESELEPDEKVVYSSLKDGPKSSDELIQETKLPIEKILNILSIFEIKGAVEKNQEGKYFKII</sequence>
<protein>
    <submittedName>
        <fullName evidence="4">DNA protecting protein DprA</fullName>
    </submittedName>
</protein>
<dbReference type="Gene3D" id="1.10.10.10">
    <property type="entry name" value="Winged helix-like DNA-binding domain superfamily/Winged helix DNA-binding domain"/>
    <property type="match status" value="1"/>
</dbReference>
<dbReference type="InterPro" id="IPR057666">
    <property type="entry name" value="DrpA_SLOG"/>
</dbReference>
<dbReference type="PANTHER" id="PTHR43022:SF1">
    <property type="entry name" value="PROTEIN SMF"/>
    <property type="match status" value="1"/>
</dbReference>
<dbReference type="Pfam" id="PF02481">
    <property type="entry name" value="DNA_processg_A"/>
    <property type="match status" value="1"/>
</dbReference>
<dbReference type="PANTHER" id="PTHR43022">
    <property type="entry name" value="PROTEIN SMF"/>
    <property type="match status" value="1"/>
</dbReference>
<dbReference type="Pfam" id="PF17782">
    <property type="entry name" value="WHD_DprA"/>
    <property type="match status" value="1"/>
</dbReference>
<dbReference type="InterPro" id="IPR036388">
    <property type="entry name" value="WH-like_DNA-bd_sf"/>
</dbReference>
<dbReference type="Proteomes" id="UP000177026">
    <property type="component" value="Unassembled WGS sequence"/>
</dbReference>
<dbReference type="EMBL" id="MFZI01000023">
    <property type="protein sequence ID" value="OGK21011.1"/>
    <property type="molecule type" value="Genomic_DNA"/>
</dbReference>
<dbReference type="SUPFAM" id="SSF102405">
    <property type="entry name" value="MCP/YpsA-like"/>
    <property type="match status" value="1"/>
</dbReference>
<dbReference type="Gene3D" id="3.40.50.450">
    <property type="match status" value="1"/>
</dbReference>
<organism evidence="4 5">
    <name type="scientific">Candidatus Roizmanbacteria bacterium RIFCSPHIGHO2_01_FULL_39_8</name>
    <dbReference type="NCBI Taxonomy" id="1802033"/>
    <lineage>
        <taxon>Bacteria</taxon>
        <taxon>Candidatus Roizmaniibacteriota</taxon>
    </lineage>
</organism>
<evidence type="ECO:0000313" key="5">
    <source>
        <dbReference type="Proteomes" id="UP000177026"/>
    </source>
</evidence>
<name>A0A1F7GPZ3_9BACT</name>
<reference evidence="4 5" key="1">
    <citation type="journal article" date="2016" name="Nat. Commun.">
        <title>Thousands of microbial genomes shed light on interconnected biogeochemical processes in an aquifer system.</title>
        <authorList>
            <person name="Anantharaman K."/>
            <person name="Brown C.T."/>
            <person name="Hug L.A."/>
            <person name="Sharon I."/>
            <person name="Castelle C.J."/>
            <person name="Probst A.J."/>
            <person name="Thomas B.C."/>
            <person name="Singh A."/>
            <person name="Wilkins M.J."/>
            <person name="Karaoz U."/>
            <person name="Brodie E.L."/>
            <person name="Williams K.H."/>
            <person name="Hubbard S.S."/>
            <person name="Banfield J.F."/>
        </authorList>
    </citation>
    <scope>NUCLEOTIDE SEQUENCE [LARGE SCALE GENOMIC DNA]</scope>
</reference>
<accession>A0A1F7GPZ3</accession>
<gene>
    <name evidence="4" type="ORF">A2866_02745</name>
</gene>
<feature type="domain" description="DprA winged helix" evidence="3">
    <location>
        <begin position="301"/>
        <end position="352"/>
    </location>
</feature>
<dbReference type="GO" id="GO:0009294">
    <property type="term" value="P:DNA-mediated transformation"/>
    <property type="evidence" value="ECO:0007669"/>
    <property type="project" value="InterPro"/>
</dbReference>
<evidence type="ECO:0000259" key="2">
    <source>
        <dbReference type="Pfam" id="PF02481"/>
    </source>
</evidence>
<dbReference type="NCBIfam" id="TIGR00732">
    <property type="entry name" value="dprA"/>
    <property type="match status" value="1"/>
</dbReference>
<comment type="caution">
    <text evidence="4">The sequence shown here is derived from an EMBL/GenBank/DDBJ whole genome shotgun (WGS) entry which is preliminary data.</text>
</comment>